<protein>
    <recommendedName>
        <fullName evidence="4">F-box domain-containing protein</fullName>
    </recommendedName>
</protein>
<dbReference type="Gene3D" id="3.80.10.10">
    <property type="entry name" value="Ribonuclease Inhibitor"/>
    <property type="match status" value="1"/>
</dbReference>
<gene>
    <name evidence="2" type="ORF">EDB92DRAFT_1816988</name>
</gene>
<evidence type="ECO:0000256" key="1">
    <source>
        <dbReference type="SAM" id="MobiDB-lite"/>
    </source>
</evidence>
<dbReference type="SUPFAM" id="SSF52047">
    <property type="entry name" value="RNI-like"/>
    <property type="match status" value="1"/>
</dbReference>
<dbReference type="AlphaFoldDB" id="A0AAD4Q7A1"/>
<organism evidence="2 3">
    <name type="scientific">Lactarius akahatsu</name>
    <dbReference type="NCBI Taxonomy" id="416441"/>
    <lineage>
        <taxon>Eukaryota</taxon>
        <taxon>Fungi</taxon>
        <taxon>Dikarya</taxon>
        <taxon>Basidiomycota</taxon>
        <taxon>Agaricomycotina</taxon>
        <taxon>Agaricomycetes</taxon>
        <taxon>Russulales</taxon>
        <taxon>Russulaceae</taxon>
        <taxon>Lactarius</taxon>
    </lineage>
</organism>
<accession>A0AAD4Q7A1</accession>
<name>A0AAD4Q7A1_9AGAM</name>
<dbReference type="Gene3D" id="1.20.1280.50">
    <property type="match status" value="1"/>
</dbReference>
<dbReference type="EMBL" id="JAKELL010000034">
    <property type="protein sequence ID" value="KAH8989826.1"/>
    <property type="molecule type" value="Genomic_DNA"/>
</dbReference>
<proteinExistence type="predicted"/>
<comment type="caution">
    <text evidence="2">The sequence shown here is derived from an EMBL/GenBank/DDBJ whole genome shotgun (WGS) entry which is preliminary data.</text>
</comment>
<sequence>MPGGRNYLLPSPVYTSNKEPHPITLLPTEILSEIMCYLPLFFGRDAPSIHPLHHDLDPSGGFTKDGPVRTPHWVAVSHVCRRWREIALRCKALWTAVPLVSVSWAQRALTLSHPHPITLHIDSKDTSLDKGYVSVDALYLALTHISRIHKIRIHSPWGTRHGDRIMDVVFDALCRGAPSLQELDLAPDPPFLARSALDRSTAIEDDLAALRVIRLDQCYLPADCFLFHPGLTHLRLSGTRAVWPALERLLSTLSLIPKLQVLELYGVLPTPQSSPDPAPTPDRPLLPLLQELHLGGTAQGVLAVLQALELPERVRVYVGVPDAPTEDGSSSRLLTKLRGKQGSGPEPSHSSH</sequence>
<feature type="region of interest" description="Disordered" evidence="1">
    <location>
        <begin position="321"/>
        <end position="352"/>
    </location>
</feature>
<evidence type="ECO:0008006" key="4">
    <source>
        <dbReference type="Google" id="ProtNLM"/>
    </source>
</evidence>
<keyword evidence="3" id="KW-1185">Reference proteome</keyword>
<dbReference type="Proteomes" id="UP001201163">
    <property type="component" value="Unassembled WGS sequence"/>
</dbReference>
<evidence type="ECO:0000313" key="2">
    <source>
        <dbReference type="EMBL" id="KAH8989826.1"/>
    </source>
</evidence>
<reference evidence="2" key="1">
    <citation type="submission" date="2022-01" db="EMBL/GenBank/DDBJ databases">
        <title>Comparative genomics reveals a dynamic genome evolution in the ectomycorrhizal milk-cap (Lactarius) mushrooms.</title>
        <authorList>
            <consortium name="DOE Joint Genome Institute"/>
            <person name="Lebreton A."/>
            <person name="Tang N."/>
            <person name="Kuo A."/>
            <person name="LaButti K."/>
            <person name="Drula E."/>
            <person name="Barry K."/>
            <person name="Clum A."/>
            <person name="Lipzen A."/>
            <person name="Mousain D."/>
            <person name="Ng V."/>
            <person name="Wang R."/>
            <person name="Wang X."/>
            <person name="Dai Y."/>
            <person name="Henrissat B."/>
            <person name="Grigoriev I.V."/>
            <person name="Guerin-Laguette A."/>
            <person name="Yu F."/>
            <person name="Martin F.M."/>
        </authorList>
    </citation>
    <scope>NUCLEOTIDE SEQUENCE</scope>
    <source>
        <strain evidence="2">QP</strain>
    </source>
</reference>
<dbReference type="InterPro" id="IPR032675">
    <property type="entry name" value="LRR_dom_sf"/>
</dbReference>
<evidence type="ECO:0000313" key="3">
    <source>
        <dbReference type="Proteomes" id="UP001201163"/>
    </source>
</evidence>